<keyword evidence="1" id="KW-0472">Membrane</keyword>
<keyword evidence="1" id="KW-0812">Transmembrane</keyword>
<evidence type="ECO:0000256" key="1">
    <source>
        <dbReference type="SAM" id="Phobius"/>
    </source>
</evidence>
<dbReference type="AlphaFoldDB" id="A0AA48HN79"/>
<dbReference type="InterPro" id="IPR008756">
    <property type="entry name" value="Peptidase_M56"/>
</dbReference>
<accession>A0AA48HN79</accession>
<dbReference type="PANTHER" id="PTHR21666">
    <property type="entry name" value="PEPTIDASE-RELATED"/>
    <property type="match status" value="1"/>
</dbReference>
<evidence type="ECO:0000259" key="2">
    <source>
        <dbReference type="Pfam" id="PF01551"/>
    </source>
</evidence>
<dbReference type="InterPro" id="IPR050570">
    <property type="entry name" value="Cell_wall_metabolism_enzyme"/>
</dbReference>
<feature type="transmembrane region" description="Helical" evidence="1">
    <location>
        <begin position="89"/>
        <end position="107"/>
    </location>
</feature>
<name>A0AA48HN79_9ALTE</name>
<dbReference type="InterPro" id="IPR011055">
    <property type="entry name" value="Dup_hybrid_motif"/>
</dbReference>
<dbReference type="Gene3D" id="2.70.70.10">
    <property type="entry name" value="Glucose Permease (Domain IIA)"/>
    <property type="match status" value="1"/>
</dbReference>
<keyword evidence="1" id="KW-1133">Transmembrane helix</keyword>
<dbReference type="CDD" id="cd07341">
    <property type="entry name" value="M56_BlaR1_MecR1_like"/>
    <property type="match status" value="1"/>
</dbReference>
<sequence length="443" mass="49753">MPEPFVDVIVWCFLSGFLLLIANVLAQHAPQNTVLWWTILFLTLVPFITLPVVFTQVMSIPEVLLLGEFQSAFTQVGTVFPTGDNGALYTSRAMIILVLAYLFVFTLKLTRFCKQYCALCRLCQSATETQRLGFKVYQLPLNCSPFVSGLLRPRIYVPQQFFDFPQTEQQVLLCHELSHIQNRDHISVLVWRLITIVCWFNPFIRKMEKGFVKAMEYRCDLNTIKSHNISPVQYARALLNGFKLASTPSANVVSCFTAGQFDARDNKRRLQLILQPQKSMGALLLSAIIAALFTSLTWANTLFDESIVQETDGEIRWTYPLADLNVTSPYGHVSRLRNYRKHGGVDFGVPEGTPVTPVAEGVVTIADNSTLSSKYGNVILVEHSNGYQSLYAHLNEIRVKPGMKVYKGQTIGSVGATGMATGPHLHLEILNNERRIDLLTVLD</sequence>
<feature type="transmembrane region" description="Helical" evidence="1">
    <location>
        <begin position="33"/>
        <end position="54"/>
    </location>
</feature>
<gene>
    <name evidence="4" type="ORF">MACH26_11280</name>
</gene>
<dbReference type="PANTHER" id="PTHR21666:SF270">
    <property type="entry name" value="MUREIN HYDROLASE ACTIVATOR ENVC"/>
    <property type="match status" value="1"/>
</dbReference>
<dbReference type="CDD" id="cd12797">
    <property type="entry name" value="M23_peptidase"/>
    <property type="match status" value="1"/>
</dbReference>
<evidence type="ECO:0000313" key="5">
    <source>
        <dbReference type="Proteomes" id="UP001333710"/>
    </source>
</evidence>
<feature type="transmembrane region" description="Helical" evidence="1">
    <location>
        <begin position="6"/>
        <end position="26"/>
    </location>
</feature>
<dbReference type="GO" id="GO:0004222">
    <property type="term" value="F:metalloendopeptidase activity"/>
    <property type="evidence" value="ECO:0007669"/>
    <property type="project" value="TreeGrafter"/>
</dbReference>
<keyword evidence="5" id="KW-1185">Reference proteome</keyword>
<evidence type="ECO:0000313" key="4">
    <source>
        <dbReference type="EMBL" id="BDX05607.1"/>
    </source>
</evidence>
<dbReference type="Proteomes" id="UP001333710">
    <property type="component" value="Chromosome"/>
</dbReference>
<dbReference type="SUPFAM" id="SSF51261">
    <property type="entry name" value="Duplicated hybrid motif"/>
    <property type="match status" value="1"/>
</dbReference>
<reference evidence="4" key="1">
    <citation type="submission" date="2023-01" db="EMBL/GenBank/DDBJ databases">
        <title>Complete genome sequence of Planctobacterium marinum strain Dej080120_11.</title>
        <authorList>
            <person name="Ueki S."/>
            <person name="Maruyama F."/>
        </authorList>
    </citation>
    <scope>NUCLEOTIDE SEQUENCE</scope>
    <source>
        <strain evidence="4">Dej080120_11</strain>
    </source>
</reference>
<proteinExistence type="predicted"/>
<evidence type="ECO:0000259" key="3">
    <source>
        <dbReference type="Pfam" id="PF05569"/>
    </source>
</evidence>
<dbReference type="RefSeq" id="WP_338291592.1">
    <property type="nucleotide sequence ID" value="NZ_AP027272.1"/>
</dbReference>
<dbReference type="Pfam" id="PF01551">
    <property type="entry name" value="Peptidase_M23"/>
    <property type="match status" value="1"/>
</dbReference>
<feature type="domain" description="M23ase beta-sheet core" evidence="2">
    <location>
        <begin position="341"/>
        <end position="437"/>
    </location>
</feature>
<feature type="domain" description="Peptidase M56" evidence="3">
    <location>
        <begin position="34"/>
        <end position="271"/>
    </location>
</feature>
<dbReference type="KEGG" id="pmaw:MACH26_11280"/>
<dbReference type="InterPro" id="IPR016047">
    <property type="entry name" value="M23ase_b-sheet_dom"/>
</dbReference>
<dbReference type="Pfam" id="PF05569">
    <property type="entry name" value="Peptidase_M56"/>
    <property type="match status" value="1"/>
</dbReference>
<organism evidence="4 5">
    <name type="scientific">Planctobacterium marinum</name>
    <dbReference type="NCBI Taxonomy" id="1631968"/>
    <lineage>
        <taxon>Bacteria</taxon>
        <taxon>Pseudomonadati</taxon>
        <taxon>Pseudomonadota</taxon>
        <taxon>Gammaproteobacteria</taxon>
        <taxon>Alteromonadales</taxon>
        <taxon>Alteromonadaceae</taxon>
        <taxon>Planctobacterium</taxon>
    </lineage>
</organism>
<dbReference type="EMBL" id="AP027272">
    <property type="protein sequence ID" value="BDX05607.1"/>
    <property type="molecule type" value="Genomic_DNA"/>
</dbReference>
<protein>
    <submittedName>
        <fullName evidence="4">Uncharacterized protein</fullName>
    </submittedName>
</protein>
<feature type="transmembrane region" description="Helical" evidence="1">
    <location>
        <begin position="279"/>
        <end position="299"/>
    </location>
</feature>